<comment type="subcellular location">
    <subcellularLocation>
        <location evidence="1">Cell membrane</location>
        <topology evidence="1">Multi-pass membrane protein</topology>
    </subcellularLocation>
</comment>
<feature type="transmembrane region" description="Helical" evidence="12">
    <location>
        <begin position="64"/>
        <end position="83"/>
    </location>
</feature>
<dbReference type="Pfam" id="PF03189">
    <property type="entry name" value="Otopetrin"/>
    <property type="match status" value="2"/>
</dbReference>
<reference evidence="13" key="1">
    <citation type="submission" date="2021-06" db="EMBL/GenBank/DDBJ databases">
        <authorList>
            <consortium name="Wellcome Sanger Institute Data Sharing"/>
        </authorList>
    </citation>
    <scope>NUCLEOTIDE SEQUENCE [LARGE SCALE GENOMIC DNA]</scope>
</reference>
<feature type="transmembrane region" description="Helical" evidence="12">
    <location>
        <begin position="286"/>
        <end position="305"/>
    </location>
</feature>
<organism evidence="13 14">
    <name type="scientific">Erpetoichthys calabaricus</name>
    <name type="common">Rope fish</name>
    <name type="synonym">Calamoichthys calabaricus</name>
    <dbReference type="NCBI Taxonomy" id="27687"/>
    <lineage>
        <taxon>Eukaryota</taxon>
        <taxon>Metazoa</taxon>
        <taxon>Chordata</taxon>
        <taxon>Craniata</taxon>
        <taxon>Vertebrata</taxon>
        <taxon>Euteleostomi</taxon>
        <taxon>Actinopterygii</taxon>
        <taxon>Polypteriformes</taxon>
        <taxon>Polypteridae</taxon>
        <taxon>Erpetoichthys</taxon>
    </lineage>
</organism>
<keyword evidence="9 12" id="KW-0472">Membrane</keyword>
<dbReference type="AlphaFoldDB" id="A0A8C4TGH2"/>
<feature type="transmembrane region" description="Helical" evidence="12">
    <location>
        <begin position="103"/>
        <end position="121"/>
    </location>
</feature>
<keyword evidence="5 12" id="KW-0812">Transmembrane</keyword>
<accession>A0A8C4TGH2</accession>
<evidence type="ECO:0000256" key="8">
    <source>
        <dbReference type="ARBA" id="ARBA00023065"/>
    </source>
</evidence>
<dbReference type="InterPro" id="IPR004878">
    <property type="entry name" value="Otopetrin"/>
</dbReference>
<dbReference type="Proteomes" id="UP000694620">
    <property type="component" value="Chromosome 14"/>
</dbReference>
<evidence type="ECO:0008006" key="15">
    <source>
        <dbReference type="Google" id="ProtNLM"/>
    </source>
</evidence>
<comment type="similarity">
    <text evidence="2">Belongs to the otopetrin family.</text>
</comment>
<evidence type="ECO:0000256" key="2">
    <source>
        <dbReference type="ARBA" id="ARBA00006513"/>
    </source>
</evidence>
<feature type="transmembrane region" description="Helical" evidence="12">
    <location>
        <begin position="466"/>
        <end position="484"/>
    </location>
</feature>
<keyword evidence="3" id="KW-0813">Transport</keyword>
<evidence type="ECO:0000313" key="14">
    <source>
        <dbReference type="Proteomes" id="UP000694620"/>
    </source>
</evidence>
<reference evidence="13" key="2">
    <citation type="submission" date="2025-08" db="UniProtKB">
        <authorList>
            <consortium name="Ensembl"/>
        </authorList>
    </citation>
    <scope>IDENTIFICATION</scope>
</reference>
<evidence type="ECO:0000256" key="10">
    <source>
        <dbReference type="ARBA" id="ARBA00023303"/>
    </source>
</evidence>
<dbReference type="GeneTree" id="ENSGT00940000160638"/>
<feature type="compositionally biased region" description="Polar residues" evidence="11">
    <location>
        <begin position="444"/>
        <end position="456"/>
    </location>
</feature>
<evidence type="ECO:0000313" key="13">
    <source>
        <dbReference type="Ensembl" id="ENSECRP00000030272.1"/>
    </source>
</evidence>
<sequence>MFEDMLKSSEPDHADAALPHLDIWSPSRGRMFSGLLALNVIILGAALVVSAALKPQGLRHHEDLVFLLFLMALSMVWMTGHMIRERCSQGAGPHTDHHAGSMWMKGSLFIFGAFSLLLQAFRIGYYSVRLDCEPLIALLIQNWQDGGIQQRAYHSCNGDGVGHGVTLASFLISGFNNTSLCHCSQDVVCSVFQRGCELLYPFNIEYHLTSACMLYVMWKNVGRRPHHQNPPPSPLEKLQLGARRLMLGSALGTMCLIAGLCIFILYQVQVGTQKGRHQAFLLFYSYHLVVLPVMLCCSLVGTIIHKLEDTEVDSSHNPSRRLDISLLIGSSLGHLAISYFSLVAALGVVFHQLSNWLDFTYSLLSLFQVVCQNIFIIEGLHRPTKATVSTSLSTQCPLFGYQFLNSTPLLLVSLISQDNSKELEEVVQSRRSSSVTERSDFTTEESSANASPTGSSTWRRQAVKEIAIFLILTNIMLWVIPAFGAHPQLEEGLGKAFFGFRIWFVILNLGLPLGVFYRIHSVGGLLEVLFIS</sequence>
<protein>
    <recommendedName>
        <fullName evidence="15">Otopetrin 3</fullName>
    </recommendedName>
</protein>
<feature type="region of interest" description="Disordered" evidence="11">
    <location>
        <begin position="427"/>
        <end position="456"/>
    </location>
</feature>
<keyword evidence="14" id="KW-1185">Reference proteome</keyword>
<dbReference type="GO" id="GO:0005886">
    <property type="term" value="C:plasma membrane"/>
    <property type="evidence" value="ECO:0007669"/>
    <property type="project" value="UniProtKB-SubCell"/>
</dbReference>
<keyword evidence="10" id="KW-0407">Ion channel</keyword>
<evidence type="ECO:0000256" key="3">
    <source>
        <dbReference type="ARBA" id="ARBA00022448"/>
    </source>
</evidence>
<feature type="transmembrane region" description="Helical" evidence="12">
    <location>
        <begin position="245"/>
        <end position="266"/>
    </location>
</feature>
<feature type="transmembrane region" description="Helical" evidence="12">
    <location>
        <begin position="359"/>
        <end position="377"/>
    </location>
</feature>
<proteinExistence type="inferred from homology"/>
<name>A0A8C4TGH2_ERPCA</name>
<feature type="transmembrane region" description="Helical" evidence="12">
    <location>
        <begin position="326"/>
        <end position="353"/>
    </location>
</feature>
<evidence type="ECO:0000256" key="4">
    <source>
        <dbReference type="ARBA" id="ARBA00022475"/>
    </source>
</evidence>
<evidence type="ECO:0000256" key="12">
    <source>
        <dbReference type="SAM" id="Phobius"/>
    </source>
</evidence>
<evidence type="ECO:0000256" key="7">
    <source>
        <dbReference type="ARBA" id="ARBA00022989"/>
    </source>
</evidence>
<dbReference type="PANTHER" id="PTHR21522">
    <property type="entry name" value="PROTON CHANNEL OTOP"/>
    <property type="match status" value="1"/>
</dbReference>
<keyword evidence="4" id="KW-1003">Cell membrane</keyword>
<reference evidence="13" key="3">
    <citation type="submission" date="2025-09" db="UniProtKB">
        <authorList>
            <consortium name="Ensembl"/>
        </authorList>
    </citation>
    <scope>IDENTIFICATION</scope>
</reference>
<evidence type="ECO:0000256" key="9">
    <source>
        <dbReference type="ARBA" id="ARBA00023136"/>
    </source>
</evidence>
<evidence type="ECO:0000256" key="1">
    <source>
        <dbReference type="ARBA" id="ARBA00004651"/>
    </source>
</evidence>
<feature type="transmembrane region" description="Helical" evidence="12">
    <location>
        <begin position="496"/>
        <end position="517"/>
    </location>
</feature>
<evidence type="ECO:0000256" key="6">
    <source>
        <dbReference type="ARBA" id="ARBA00022781"/>
    </source>
</evidence>
<keyword evidence="7 12" id="KW-1133">Transmembrane helix</keyword>
<evidence type="ECO:0000256" key="11">
    <source>
        <dbReference type="SAM" id="MobiDB-lite"/>
    </source>
</evidence>
<dbReference type="PANTHER" id="PTHR21522:SF36">
    <property type="entry name" value="PROTON CHANNEL OTOP3"/>
    <property type="match status" value="1"/>
</dbReference>
<dbReference type="Ensembl" id="ENSECRT00000030915.1">
    <property type="protein sequence ID" value="ENSECRP00000030272.1"/>
    <property type="gene ID" value="ENSECRG00000020173.1"/>
</dbReference>
<evidence type="ECO:0000256" key="5">
    <source>
        <dbReference type="ARBA" id="ARBA00022692"/>
    </source>
</evidence>
<dbReference type="GO" id="GO:0015252">
    <property type="term" value="F:proton channel activity"/>
    <property type="evidence" value="ECO:0007669"/>
    <property type="project" value="InterPro"/>
</dbReference>
<keyword evidence="6" id="KW-0375">Hydrogen ion transport</keyword>
<feature type="transmembrane region" description="Helical" evidence="12">
    <location>
        <begin position="31"/>
        <end position="52"/>
    </location>
</feature>
<keyword evidence="8" id="KW-0406">Ion transport</keyword>